<accession>A0A8H4NXW0</accession>
<dbReference type="AlphaFoldDB" id="A0A8H4NXW0"/>
<evidence type="ECO:0000313" key="2">
    <source>
        <dbReference type="Proteomes" id="UP000605986"/>
    </source>
</evidence>
<evidence type="ECO:0000313" key="1">
    <source>
        <dbReference type="EMBL" id="KAF4455234.1"/>
    </source>
</evidence>
<organism evidence="1 2">
    <name type="scientific">Fusarium austroafricanum</name>
    <dbReference type="NCBI Taxonomy" id="2364996"/>
    <lineage>
        <taxon>Eukaryota</taxon>
        <taxon>Fungi</taxon>
        <taxon>Dikarya</taxon>
        <taxon>Ascomycota</taxon>
        <taxon>Pezizomycotina</taxon>
        <taxon>Sordariomycetes</taxon>
        <taxon>Hypocreomycetidae</taxon>
        <taxon>Hypocreales</taxon>
        <taxon>Nectriaceae</taxon>
        <taxon>Fusarium</taxon>
        <taxon>Fusarium concolor species complex</taxon>
    </lineage>
</organism>
<sequence>MVSFKALHPRRFRMSPMQLEEIFPLCTSSLKAFTYEASEVISLHVDQKFPYMVQSSDGVRHLEKHSTSLESLHIDLRIRTYMSRDTKIYSMPNLGSFTALQELLLNSDAVYNTQSLELSDQDSLASFLPPNITSLTLDLGNLTSLHLLNAYGGGLADLKKREPGRFPGLGKVICDTENMFDKSHGHPKDVLSQAGISLEYKEFPRSDWIYDRERLVVSPLFGRLSSAEDEFPDHWLL</sequence>
<keyword evidence="2" id="KW-1185">Reference proteome</keyword>
<reference evidence="1" key="1">
    <citation type="submission" date="2020-01" db="EMBL/GenBank/DDBJ databases">
        <title>Identification and distribution of gene clusters putatively required for synthesis of sphingolipid metabolism inhibitors in phylogenetically diverse species of the filamentous fungus Fusarium.</title>
        <authorList>
            <person name="Kim H.-S."/>
            <person name="Busman M."/>
            <person name="Brown D.W."/>
            <person name="Divon H."/>
            <person name="Uhlig S."/>
            <person name="Proctor R.H."/>
        </authorList>
    </citation>
    <scope>NUCLEOTIDE SEQUENCE</scope>
    <source>
        <strain evidence="1">NRRL 53441</strain>
    </source>
</reference>
<dbReference type="EMBL" id="JAADJG010000100">
    <property type="protein sequence ID" value="KAF4455234.1"/>
    <property type="molecule type" value="Genomic_DNA"/>
</dbReference>
<dbReference type="OrthoDB" id="2520703at2759"/>
<gene>
    <name evidence="1" type="ORF">F53441_2384</name>
</gene>
<protein>
    <submittedName>
        <fullName evidence="1">Uncharacterized protein</fullName>
    </submittedName>
</protein>
<dbReference type="Proteomes" id="UP000605986">
    <property type="component" value="Unassembled WGS sequence"/>
</dbReference>
<comment type="caution">
    <text evidence="1">The sequence shown here is derived from an EMBL/GenBank/DDBJ whole genome shotgun (WGS) entry which is preliminary data.</text>
</comment>
<proteinExistence type="predicted"/>
<name>A0A8H4NXW0_9HYPO</name>